<comment type="subcellular location">
    <subcellularLocation>
        <location evidence="1">Cell membrane</location>
        <topology evidence="1">Multi-pass membrane protein</topology>
    </subcellularLocation>
</comment>
<dbReference type="Pfam" id="PF01032">
    <property type="entry name" value="FecCD"/>
    <property type="match status" value="1"/>
</dbReference>
<feature type="transmembrane region" description="Helical" evidence="8">
    <location>
        <begin position="311"/>
        <end position="328"/>
    </location>
</feature>
<keyword evidence="7 8" id="KW-0472">Membrane</keyword>
<feature type="transmembrane region" description="Helical" evidence="8">
    <location>
        <begin position="153"/>
        <end position="172"/>
    </location>
</feature>
<evidence type="ECO:0000256" key="3">
    <source>
        <dbReference type="ARBA" id="ARBA00022448"/>
    </source>
</evidence>
<dbReference type="PANTHER" id="PTHR30472">
    <property type="entry name" value="FERRIC ENTEROBACTIN TRANSPORT SYSTEM PERMEASE PROTEIN"/>
    <property type="match status" value="1"/>
</dbReference>
<feature type="transmembrane region" description="Helical" evidence="8">
    <location>
        <begin position="123"/>
        <end position="141"/>
    </location>
</feature>
<feature type="transmembrane region" description="Helical" evidence="8">
    <location>
        <begin position="66"/>
        <end position="85"/>
    </location>
</feature>
<dbReference type="PANTHER" id="PTHR30472:SF1">
    <property type="entry name" value="FE(3+) DICITRATE TRANSPORT SYSTEM PERMEASE PROTEIN FECC-RELATED"/>
    <property type="match status" value="1"/>
</dbReference>
<keyword evidence="10" id="KW-1185">Reference proteome</keyword>
<keyword evidence="5 8" id="KW-0812">Transmembrane</keyword>
<dbReference type="Gene3D" id="1.10.3470.10">
    <property type="entry name" value="ABC transporter involved in vitamin B12 uptake, BtuC"/>
    <property type="match status" value="1"/>
</dbReference>
<accession>A0A1I6BR50</accession>
<feature type="transmembrane region" description="Helical" evidence="8">
    <location>
        <begin position="280"/>
        <end position="299"/>
    </location>
</feature>
<comment type="similarity">
    <text evidence="2">Belongs to the binding-protein-dependent transport system permease family. FecCD subfamily.</text>
</comment>
<feature type="transmembrane region" description="Helical" evidence="8">
    <location>
        <begin position="198"/>
        <end position="221"/>
    </location>
</feature>
<dbReference type="CDD" id="cd06550">
    <property type="entry name" value="TM_ABC_iron-siderophores_like"/>
    <property type="match status" value="1"/>
</dbReference>
<protein>
    <submittedName>
        <fullName evidence="9">Iron complex transport system permease protein</fullName>
    </submittedName>
</protein>
<evidence type="ECO:0000313" key="9">
    <source>
        <dbReference type="EMBL" id="SFQ83393.1"/>
    </source>
</evidence>
<evidence type="ECO:0000256" key="8">
    <source>
        <dbReference type="SAM" id="Phobius"/>
    </source>
</evidence>
<keyword evidence="4" id="KW-1003">Cell membrane</keyword>
<feature type="transmembrane region" description="Helical" evidence="8">
    <location>
        <begin position="12"/>
        <end position="34"/>
    </location>
</feature>
<comment type="caution">
    <text evidence="9">The sequence shown here is derived from an EMBL/GenBank/DDBJ whole genome shotgun (WGS) entry which is preliminary data.</text>
</comment>
<evidence type="ECO:0000256" key="2">
    <source>
        <dbReference type="ARBA" id="ARBA00007935"/>
    </source>
</evidence>
<keyword evidence="6 8" id="KW-1133">Transmembrane helix</keyword>
<sequence length="335" mass="35010">MFEVERSKIKIYGVFLFALFLLVIGTMASVLIGATHTGVGTFISALFNPDGSKEQVVIRTLRLPRAVLAIIVGANLAVAGALMQALTRNPLASPQVFGVNAGASLIVVSSLVLFPAMSASTTVYFALLGALLGGIVVYSFASGGGITDVKLALAGMAVHLFLSSLTQAFIVMSEQAKDVLYWLVGAIDGKDWSHVQIILPWAIVGLIAAILCAKSISIFVLGESVAQGLGLKVKGIRILVSLIVVILAGSSVAVAGPIGFVGLIVPHIVRKIFGSGNYTIILPFSALFGAVLMVYADVLSRFIAYPFESPVGIVTALIGAPFFLYLATKRKGAKS</sequence>
<evidence type="ECO:0000256" key="5">
    <source>
        <dbReference type="ARBA" id="ARBA00022692"/>
    </source>
</evidence>
<dbReference type="Proteomes" id="UP000182762">
    <property type="component" value="Unassembled WGS sequence"/>
</dbReference>
<organism evidence="9 10">
    <name type="scientific">Priestia endophytica DSM 13796</name>
    <dbReference type="NCBI Taxonomy" id="1121089"/>
    <lineage>
        <taxon>Bacteria</taxon>
        <taxon>Bacillati</taxon>
        <taxon>Bacillota</taxon>
        <taxon>Bacilli</taxon>
        <taxon>Bacillales</taxon>
        <taxon>Bacillaceae</taxon>
        <taxon>Priestia</taxon>
    </lineage>
</organism>
<feature type="transmembrane region" description="Helical" evidence="8">
    <location>
        <begin position="242"/>
        <end position="268"/>
    </location>
</feature>
<gene>
    <name evidence="9" type="ORF">SAMN02745910_04049</name>
</gene>
<dbReference type="InterPro" id="IPR000522">
    <property type="entry name" value="ABC_transptr_permease_BtuC"/>
</dbReference>
<evidence type="ECO:0000313" key="10">
    <source>
        <dbReference type="Proteomes" id="UP000182762"/>
    </source>
</evidence>
<keyword evidence="3" id="KW-0813">Transport</keyword>
<dbReference type="EMBL" id="FOXX01000012">
    <property type="protein sequence ID" value="SFQ83393.1"/>
    <property type="molecule type" value="Genomic_DNA"/>
</dbReference>
<reference evidence="9 10" key="1">
    <citation type="submission" date="2016-10" db="EMBL/GenBank/DDBJ databases">
        <authorList>
            <person name="Varghese N."/>
            <person name="Submissions S."/>
        </authorList>
    </citation>
    <scope>NUCLEOTIDE SEQUENCE [LARGE SCALE GENOMIC DNA]</scope>
    <source>
        <strain evidence="9 10">DSM 13796</strain>
    </source>
</reference>
<dbReference type="InterPro" id="IPR037294">
    <property type="entry name" value="ABC_BtuC-like"/>
</dbReference>
<feature type="transmembrane region" description="Helical" evidence="8">
    <location>
        <begin position="97"/>
        <end position="117"/>
    </location>
</feature>
<dbReference type="SUPFAM" id="SSF81345">
    <property type="entry name" value="ABC transporter involved in vitamin B12 uptake, BtuC"/>
    <property type="match status" value="1"/>
</dbReference>
<evidence type="ECO:0000256" key="6">
    <source>
        <dbReference type="ARBA" id="ARBA00022989"/>
    </source>
</evidence>
<evidence type="ECO:0000256" key="7">
    <source>
        <dbReference type="ARBA" id="ARBA00023136"/>
    </source>
</evidence>
<name>A0A1I6BR50_9BACI</name>
<evidence type="ECO:0000256" key="1">
    <source>
        <dbReference type="ARBA" id="ARBA00004651"/>
    </source>
</evidence>
<proteinExistence type="inferred from homology"/>
<evidence type="ECO:0000256" key="4">
    <source>
        <dbReference type="ARBA" id="ARBA00022475"/>
    </source>
</evidence>